<dbReference type="PANTHER" id="PTHR14237:SF19">
    <property type="entry name" value="MITOCHONDRIAL AMIDOXIME REDUCING COMPONENT 1"/>
    <property type="match status" value="1"/>
</dbReference>
<organism evidence="2 3">
    <name type="scientific">Rhodanobacter aciditrophus</name>
    <dbReference type="NCBI Taxonomy" id="1623218"/>
    <lineage>
        <taxon>Bacteria</taxon>
        <taxon>Pseudomonadati</taxon>
        <taxon>Pseudomonadota</taxon>
        <taxon>Gammaproteobacteria</taxon>
        <taxon>Lysobacterales</taxon>
        <taxon>Rhodanobacteraceae</taxon>
        <taxon>Rhodanobacter</taxon>
    </lineage>
</organism>
<dbReference type="SUPFAM" id="SSF141673">
    <property type="entry name" value="MOSC N-terminal domain-like"/>
    <property type="match status" value="1"/>
</dbReference>
<accession>A0ABW4B0Q0</accession>
<keyword evidence="3" id="KW-1185">Reference proteome</keyword>
<name>A0ABW4B0Q0_9GAMM</name>
<gene>
    <name evidence="2" type="ORF">ACFQ45_10395</name>
</gene>
<proteinExistence type="predicted"/>
<dbReference type="RefSeq" id="WP_377367372.1">
    <property type="nucleotide sequence ID" value="NZ_JBHTMN010000011.1"/>
</dbReference>
<comment type="caution">
    <text evidence="2">The sequence shown here is derived from an EMBL/GenBank/DDBJ whole genome shotgun (WGS) entry which is preliminary data.</text>
</comment>
<evidence type="ECO:0000313" key="3">
    <source>
        <dbReference type="Proteomes" id="UP001597059"/>
    </source>
</evidence>
<dbReference type="PANTHER" id="PTHR14237">
    <property type="entry name" value="MOLYBDOPTERIN COFACTOR SULFURASE MOSC"/>
    <property type="match status" value="1"/>
</dbReference>
<dbReference type="PROSITE" id="PS51340">
    <property type="entry name" value="MOSC"/>
    <property type="match status" value="1"/>
</dbReference>
<dbReference type="EMBL" id="JBHTMN010000011">
    <property type="protein sequence ID" value="MFD1383780.1"/>
    <property type="molecule type" value="Genomic_DNA"/>
</dbReference>
<dbReference type="SUPFAM" id="SSF50800">
    <property type="entry name" value="PK beta-barrel domain-like"/>
    <property type="match status" value="1"/>
</dbReference>
<dbReference type="InterPro" id="IPR005302">
    <property type="entry name" value="MoCF_Sase_C"/>
</dbReference>
<evidence type="ECO:0000259" key="1">
    <source>
        <dbReference type="PROSITE" id="PS51340"/>
    </source>
</evidence>
<sequence>MSLYLSHLNIYPIKSTHHIPLLESKVLFSGLKDDRRYMLVDESGLFITARTHPHMSLIKTKVTNQGLLVESDQCGGALILDETLFSSERLTVDIWETLVDAKRTTNEADKWFSDALEEPVKLVYFDEESARYTKKDSTDPVAFADGYPFLLTTEASLNELNETTAHQIEMLRFRPNLVISGSKPFAEDTWKIIRIGDVVFENQKPCTRCIFTTLDPVTAQRSPKGEPLKSLAKFRLVNKEGVTFGVNLVAQNEGEIKVGDSVEILEYKEPEKYEDRRKPKS</sequence>
<dbReference type="Proteomes" id="UP001597059">
    <property type="component" value="Unassembled WGS sequence"/>
</dbReference>
<protein>
    <submittedName>
        <fullName evidence="2">MOSC domain-containing protein</fullName>
    </submittedName>
</protein>
<feature type="domain" description="MOSC" evidence="1">
    <location>
        <begin position="120"/>
        <end position="265"/>
    </location>
</feature>
<evidence type="ECO:0000313" key="2">
    <source>
        <dbReference type="EMBL" id="MFD1383780.1"/>
    </source>
</evidence>
<dbReference type="Pfam" id="PF03476">
    <property type="entry name" value="MOSC_N"/>
    <property type="match status" value="1"/>
</dbReference>
<dbReference type="InterPro" id="IPR011037">
    <property type="entry name" value="Pyrv_Knase-like_insert_dom_sf"/>
</dbReference>
<reference evidence="3" key="1">
    <citation type="journal article" date="2019" name="Int. J. Syst. Evol. Microbiol.">
        <title>The Global Catalogue of Microorganisms (GCM) 10K type strain sequencing project: providing services to taxonomists for standard genome sequencing and annotation.</title>
        <authorList>
            <consortium name="The Broad Institute Genomics Platform"/>
            <consortium name="The Broad Institute Genome Sequencing Center for Infectious Disease"/>
            <person name="Wu L."/>
            <person name="Ma J."/>
        </authorList>
    </citation>
    <scope>NUCLEOTIDE SEQUENCE [LARGE SCALE GENOMIC DNA]</scope>
    <source>
        <strain evidence="3">JCM 30774</strain>
    </source>
</reference>
<dbReference type="InterPro" id="IPR005303">
    <property type="entry name" value="MOCOS_middle"/>
</dbReference>
<dbReference type="Pfam" id="PF03473">
    <property type="entry name" value="MOSC"/>
    <property type="match status" value="1"/>
</dbReference>